<name>A0A8H7CPD0_9AGAR</name>
<keyword evidence="4" id="KW-1185">Reference proteome</keyword>
<keyword evidence="1" id="KW-1133">Transmembrane helix</keyword>
<evidence type="ECO:0000313" key="3">
    <source>
        <dbReference type="EMBL" id="KAF7345219.1"/>
    </source>
</evidence>
<sequence>MAFGLLSNDLALISRHLLLPLLMLSFFEQQVLAQAPVNDVVSWPSGLLLLASVLYAALGNTPRQLWAIEPSVGFFLFRGLPMFSFKTMRMVRWASTACHFVPGIRSAFGISNFWVRAEAITASARAQALQQVTALLSPVIQELREEPPLDARFWNATDAGLIVGALSVPPSPAAENLKKATAKDFLHFAATDYHVFRDWVVEIQSGGKIVFSTRGIPASTAIDVDSEATALYIVAANMVRRPHAQSSLRAAAKKIDDESYVLDLDSINLNAPACAIDMHSYSSPEAKISASLHELAHSYYMVIQHIKARPNSAHLLGSPALARINVGQCLWIAILGGALLDTGRLTIQNLPGKRVSEPNETADYYYLERIGTVMNLLEPAANNSLAMEDTVYSNGVSRRTTIPFLIAGLIGHAIICYFLSVGTSAGVWMSVALANSLYAERLADWHSVWWGKSAHTEQPGFKMCIPGTKTVMCIATLDRSTPRHSHLRQGFLLNTIGLVAAIFGAVFQNQTRRTLGFAPFEPSPIWVSYTSVALCLGTSFLVLLTVGMQQMSEKTWFDHSEAPTRWMIYTTIGPALAVAGLAIYFQVLQIQRFWPVLDALTWISGMPLGMIENGMIFAVDDNLLHLVLLNRWIMGAVASSVGSSIGG</sequence>
<feature type="signal peptide" evidence="2">
    <location>
        <begin position="1"/>
        <end position="33"/>
    </location>
</feature>
<evidence type="ECO:0000256" key="1">
    <source>
        <dbReference type="SAM" id="Phobius"/>
    </source>
</evidence>
<evidence type="ECO:0000256" key="2">
    <source>
        <dbReference type="SAM" id="SignalP"/>
    </source>
</evidence>
<evidence type="ECO:0008006" key="5">
    <source>
        <dbReference type="Google" id="ProtNLM"/>
    </source>
</evidence>
<dbReference type="Proteomes" id="UP000623467">
    <property type="component" value="Unassembled WGS sequence"/>
</dbReference>
<keyword evidence="2" id="KW-0732">Signal</keyword>
<gene>
    <name evidence="3" type="ORF">MSAN_01898500</name>
</gene>
<dbReference type="EMBL" id="JACAZH010000020">
    <property type="protein sequence ID" value="KAF7345219.1"/>
    <property type="molecule type" value="Genomic_DNA"/>
</dbReference>
<accession>A0A8H7CPD0</accession>
<evidence type="ECO:0000313" key="4">
    <source>
        <dbReference type="Proteomes" id="UP000623467"/>
    </source>
</evidence>
<keyword evidence="1" id="KW-0812">Transmembrane</keyword>
<feature type="chain" id="PRO_5034712303" description="Wax synthase domain-containing protein" evidence="2">
    <location>
        <begin position="34"/>
        <end position="647"/>
    </location>
</feature>
<reference evidence="3" key="1">
    <citation type="submission" date="2020-05" db="EMBL/GenBank/DDBJ databases">
        <title>Mycena genomes resolve the evolution of fungal bioluminescence.</title>
        <authorList>
            <person name="Tsai I.J."/>
        </authorList>
    </citation>
    <scope>NUCLEOTIDE SEQUENCE</scope>
    <source>
        <strain evidence="3">160909Yilan</strain>
    </source>
</reference>
<proteinExistence type="predicted"/>
<keyword evidence="1" id="KW-0472">Membrane</keyword>
<comment type="caution">
    <text evidence="3">The sequence shown here is derived from an EMBL/GenBank/DDBJ whole genome shotgun (WGS) entry which is preliminary data.</text>
</comment>
<protein>
    <recommendedName>
        <fullName evidence="5">Wax synthase domain-containing protein</fullName>
    </recommendedName>
</protein>
<dbReference type="AlphaFoldDB" id="A0A8H7CPD0"/>
<feature type="transmembrane region" description="Helical" evidence="1">
    <location>
        <begin position="527"/>
        <end position="546"/>
    </location>
</feature>
<organism evidence="3 4">
    <name type="scientific">Mycena sanguinolenta</name>
    <dbReference type="NCBI Taxonomy" id="230812"/>
    <lineage>
        <taxon>Eukaryota</taxon>
        <taxon>Fungi</taxon>
        <taxon>Dikarya</taxon>
        <taxon>Basidiomycota</taxon>
        <taxon>Agaricomycotina</taxon>
        <taxon>Agaricomycetes</taxon>
        <taxon>Agaricomycetidae</taxon>
        <taxon>Agaricales</taxon>
        <taxon>Marasmiineae</taxon>
        <taxon>Mycenaceae</taxon>
        <taxon>Mycena</taxon>
    </lineage>
</organism>
<feature type="transmembrane region" description="Helical" evidence="1">
    <location>
        <begin position="490"/>
        <end position="507"/>
    </location>
</feature>
<feature type="transmembrane region" description="Helical" evidence="1">
    <location>
        <begin position="566"/>
        <end position="587"/>
    </location>
</feature>
<feature type="transmembrane region" description="Helical" evidence="1">
    <location>
        <begin position="404"/>
        <end position="431"/>
    </location>
</feature>
<dbReference type="OrthoDB" id="3020985at2759"/>